<feature type="domain" description="OTU" evidence="1">
    <location>
        <begin position="77"/>
        <end position="153"/>
    </location>
</feature>
<evidence type="ECO:0000313" key="3">
    <source>
        <dbReference type="WBParaSite" id="jg17736"/>
    </source>
</evidence>
<dbReference type="AlphaFoldDB" id="A0A915DA67"/>
<protein>
    <submittedName>
        <fullName evidence="3">OTU domain-containing protein</fullName>
    </submittedName>
</protein>
<proteinExistence type="predicted"/>
<name>A0A915DA67_9BILA</name>
<dbReference type="WBParaSite" id="jg17736">
    <property type="protein sequence ID" value="jg17736"/>
    <property type="gene ID" value="jg17736"/>
</dbReference>
<dbReference type="Proteomes" id="UP000887574">
    <property type="component" value="Unplaced"/>
</dbReference>
<dbReference type="PROSITE" id="PS50802">
    <property type="entry name" value="OTU"/>
    <property type="match status" value="1"/>
</dbReference>
<dbReference type="Gene3D" id="3.90.70.80">
    <property type="match status" value="1"/>
</dbReference>
<evidence type="ECO:0000313" key="2">
    <source>
        <dbReference type="Proteomes" id="UP000887574"/>
    </source>
</evidence>
<reference evidence="3" key="1">
    <citation type="submission" date="2022-11" db="UniProtKB">
        <authorList>
            <consortium name="WormBaseParasite"/>
        </authorList>
    </citation>
    <scope>IDENTIFICATION</scope>
</reference>
<organism evidence="2 3">
    <name type="scientific">Ditylenchus dipsaci</name>
    <dbReference type="NCBI Taxonomy" id="166011"/>
    <lineage>
        <taxon>Eukaryota</taxon>
        <taxon>Metazoa</taxon>
        <taxon>Ecdysozoa</taxon>
        <taxon>Nematoda</taxon>
        <taxon>Chromadorea</taxon>
        <taxon>Rhabditida</taxon>
        <taxon>Tylenchina</taxon>
        <taxon>Tylenchomorpha</taxon>
        <taxon>Sphaerularioidea</taxon>
        <taxon>Anguinidae</taxon>
        <taxon>Anguininae</taxon>
        <taxon>Ditylenchus</taxon>
    </lineage>
</organism>
<accession>A0A915DA67</accession>
<keyword evidence="2" id="KW-1185">Reference proteome</keyword>
<dbReference type="InterPro" id="IPR003323">
    <property type="entry name" value="OTU_dom"/>
</dbReference>
<evidence type="ECO:0000259" key="1">
    <source>
        <dbReference type="PROSITE" id="PS50802"/>
    </source>
</evidence>
<sequence>MESSDGEDSDTSVDFLHESVDQLKSFKFSPVDHTWRKDCCSKLGLEFNSDQADKQYEVFQQYATQTNLECGMEELPEVVGEVFGDGNCLFRALCHIFTAGSEDQHPKLRELICSFMQYYQESFAEYEGKQWPPLPNISNGCRKTLNGAQMLSC</sequence>